<dbReference type="UniPathway" id="UPA00070">
    <property type="reaction ID" value="UER00119"/>
</dbReference>
<dbReference type="GO" id="GO:0019856">
    <property type="term" value="P:pyrimidine nucleobase biosynthetic process"/>
    <property type="evidence" value="ECO:0007669"/>
    <property type="project" value="TreeGrafter"/>
</dbReference>
<dbReference type="EC" id="2.4.2.10" evidence="2 7"/>
<evidence type="ECO:0000256" key="3">
    <source>
        <dbReference type="ARBA" id="ARBA00022676"/>
    </source>
</evidence>
<evidence type="ECO:0000256" key="5">
    <source>
        <dbReference type="ARBA" id="ARBA00022842"/>
    </source>
</evidence>
<evidence type="ECO:0000313" key="8">
    <source>
        <dbReference type="EMBL" id="TWT46405.1"/>
    </source>
</evidence>
<dbReference type="PANTHER" id="PTHR19278">
    <property type="entry name" value="OROTATE PHOSPHORIBOSYLTRANSFERASE"/>
    <property type="match status" value="1"/>
</dbReference>
<dbReference type="GO" id="GO:0000287">
    <property type="term" value="F:magnesium ion binding"/>
    <property type="evidence" value="ECO:0007669"/>
    <property type="project" value="UniProtKB-UniRule"/>
</dbReference>
<dbReference type="GO" id="GO:0004588">
    <property type="term" value="F:orotate phosphoribosyltransferase activity"/>
    <property type="evidence" value="ECO:0007669"/>
    <property type="project" value="UniProtKB-UniRule"/>
</dbReference>
<sequence length="188" mass="19976">MYDRDALAKLLRNNALEFGDFTLASGKQASYYLDCRRVTLDARGARLIGEGMINLIGELRLKMGQGPKLVGGMAVGADPITAAILTTAGIKGYPLRGVIVRKEPKAHGKGQQVEGPFSPGESIVIVEDVVTTGASSLKAIELCEAEGLKVERVLAIVDRLEGGRAAFAAKGYELTTLFTVEDLGVQLD</sequence>
<dbReference type="OrthoDB" id="4213751at2"/>
<evidence type="ECO:0000256" key="2">
    <source>
        <dbReference type="ARBA" id="ARBA00011971"/>
    </source>
</evidence>
<proteinExistence type="inferred from homology"/>
<dbReference type="FunFam" id="3.40.50.2020:FF:000029">
    <property type="entry name" value="Orotate phosphoribosyltransferase"/>
    <property type="match status" value="1"/>
</dbReference>
<organism evidence="8 9">
    <name type="scientific">Botrimarina hoheduenensis</name>
    <dbReference type="NCBI Taxonomy" id="2528000"/>
    <lineage>
        <taxon>Bacteria</taxon>
        <taxon>Pseudomonadati</taxon>
        <taxon>Planctomycetota</taxon>
        <taxon>Planctomycetia</taxon>
        <taxon>Pirellulales</taxon>
        <taxon>Lacipirellulaceae</taxon>
        <taxon>Botrimarina</taxon>
    </lineage>
</organism>
<comment type="subunit">
    <text evidence="7">Homodimer.</text>
</comment>
<feature type="binding site" evidence="7">
    <location>
        <position position="101"/>
    </location>
    <ligand>
        <name>5-phospho-alpha-D-ribose 1-diphosphate</name>
        <dbReference type="ChEBI" id="CHEBI:58017"/>
        <note>ligand shared between dimeric partners</note>
    </ligand>
</feature>
<comment type="cofactor">
    <cofactor evidence="7">
        <name>Mg(2+)</name>
        <dbReference type="ChEBI" id="CHEBI:18420"/>
    </cofactor>
</comment>
<keyword evidence="3 7" id="KW-0328">Glycosyltransferase</keyword>
<comment type="catalytic activity">
    <reaction evidence="7">
        <text>orotidine 5'-phosphate + diphosphate = orotate + 5-phospho-alpha-D-ribose 1-diphosphate</text>
        <dbReference type="Rhea" id="RHEA:10380"/>
        <dbReference type="ChEBI" id="CHEBI:30839"/>
        <dbReference type="ChEBI" id="CHEBI:33019"/>
        <dbReference type="ChEBI" id="CHEBI:57538"/>
        <dbReference type="ChEBI" id="CHEBI:58017"/>
        <dbReference type="EC" id="2.4.2.10"/>
    </reaction>
</comment>
<feature type="binding site" evidence="7">
    <location>
        <position position="159"/>
    </location>
    <ligand>
        <name>orotate</name>
        <dbReference type="ChEBI" id="CHEBI:30839"/>
    </ligand>
</feature>
<gene>
    <name evidence="7 8" type="primary">pyrE</name>
    <name evidence="8" type="ORF">Pla111_15010</name>
</gene>
<dbReference type="EMBL" id="SJPH01000003">
    <property type="protein sequence ID" value="TWT46405.1"/>
    <property type="molecule type" value="Genomic_DNA"/>
</dbReference>
<dbReference type="InterPro" id="IPR023031">
    <property type="entry name" value="OPRT"/>
</dbReference>
<feature type="binding site" description="in other chain" evidence="7">
    <location>
        <position position="102"/>
    </location>
    <ligand>
        <name>5-phospho-alpha-D-ribose 1-diphosphate</name>
        <dbReference type="ChEBI" id="CHEBI:58017"/>
        <note>ligand shared between dimeric partners</note>
    </ligand>
</feature>
<dbReference type="InterPro" id="IPR004467">
    <property type="entry name" value="Or_phspho_trans_dom"/>
</dbReference>
<feature type="binding site" evidence="7">
    <location>
        <position position="131"/>
    </location>
    <ligand>
        <name>orotate</name>
        <dbReference type="ChEBI" id="CHEBI:30839"/>
    </ligand>
</feature>
<reference evidence="8 9" key="1">
    <citation type="submission" date="2019-02" db="EMBL/GenBank/DDBJ databases">
        <title>Deep-cultivation of Planctomycetes and their phenomic and genomic characterization uncovers novel biology.</title>
        <authorList>
            <person name="Wiegand S."/>
            <person name="Jogler M."/>
            <person name="Boedeker C."/>
            <person name="Pinto D."/>
            <person name="Vollmers J."/>
            <person name="Rivas-Marin E."/>
            <person name="Kohn T."/>
            <person name="Peeters S.H."/>
            <person name="Heuer A."/>
            <person name="Rast P."/>
            <person name="Oberbeckmann S."/>
            <person name="Bunk B."/>
            <person name="Jeske O."/>
            <person name="Meyerdierks A."/>
            <person name="Storesund J.E."/>
            <person name="Kallscheuer N."/>
            <person name="Luecker S."/>
            <person name="Lage O.M."/>
            <person name="Pohl T."/>
            <person name="Merkel B.J."/>
            <person name="Hornburger P."/>
            <person name="Mueller R.-W."/>
            <person name="Bruemmer F."/>
            <person name="Labrenz M."/>
            <person name="Spormann A.M."/>
            <person name="Op Den Camp H."/>
            <person name="Overmann J."/>
            <person name="Amann R."/>
            <person name="Jetten M.S.M."/>
            <person name="Mascher T."/>
            <person name="Medema M.H."/>
            <person name="Devos D.P."/>
            <person name="Kaster A.-K."/>
            <person name="Ovreas L."/>
            <person name="Rohde M."/>
            <person name="Galperin M.Y."/>
            <person name="Jogler C."/>
        </authorList>
    </citation>
    <scope>NUCLEOTIDE SEQUENCE [LARGE SCALE GENOMIC DNA]</scope>
    <source>
        <strain evidence="8 9">Pla111</strain>
    </source>
</reference>
<evidence type="ECO:0000256" key="4">
    <source>
        <dbReference type="ARBA" id="ARBA00022679"/>
    </source>
</evidence>
<dbReference type="Gene3D" id="3.40.50.2020">
    <property type="match status" value="1"/>
</dbReference>
<dbReference type="InterPro" id="IPR029057">
    <property type="entry name" value="PRTase-like"/>
</dbReference>
<dbReference type="RefSeq" id="WP_146572891.1">
    <property type="nucleotide sequence ID" value="NZ_SJPH01000003.1"/>
</dbReference>
<comment type="caution">
    <text evidence="7">Lacks conserved residue(s) required for the propagation of feature annotation.</text>
</comment>
<dbReference type="NCBIfam" id="TIGR00336">
    <property type="entry name" value="pyrE"/>
    <property type="match status" value="1"/>
</dbReference>
<evidence type="ECO:0000313" key="9">
    <source>
        <dbReference type="Proteomes" id="UP000318995"/>
    </source>
</evidence>
<evidence type="ECO:0000256" key="1">
    <source>
        <dbReference type="ARBA" id="ARBA00004889"/>
    </source>
</evidence>
<comment type="function">
    <text evidence="7">Catalyzes the transfer of a ribosyl phosphate group from 5-phosphoribose 1-diphosphate to orotate, leading to the formation of orotidine monophosphate (OMP).</text>
</comment>
<dbReference type="SUPFAM" id="SSF53271">
    <property type="entry name" value="PRTase-like"/>
    <property type="match status" value="1"/>
</dbReference>
<feature type="binding site" evidence="7">
    <location>
        <position position="107"/>
    </location>
    <ligand>
        <name>5-phospho-alpha-D-ribose 1-diphosphate</name>
        <dbReference type="ChEBI" id="CHEBI:58017"/>
        <note>ligand shared between dimeric partners</note>
    </ligand>
</feature>
<dbReference type="AlphaFoldDB" id="A0A5C5W898"/>
<keyword evidence="9" id="KW-1185">Reference proteome</keyword>
<feature type="binding site" description="in other chain" evidence="7">
    <location>
        <begin position="127"/>
        <end position="135"/>
    </location>
    <ligand>
        <name>5-phospho-alpha-D-ribose 1-diphosphate</name>
        <dbReference type="ChEBI" id="CHEBI:58017"/>
        <note>ligand shared between dimeric partners</note>
    </ligand>
</feature>
<keyword evidence="4 7" id="KW-0808">Transferase</keyword>
<dbReference type="HAMAP" id="MF_01208">
    <property type="entry name" value="PyrE"/>
    <property type="match status" value="1"/>
</dbReference>
<dbReference type="Proteomes" id="UP000318995">
    <property type="component" value="Unassembled WGS sequence"/>
</dbReference>
<protein>
    <recommendedName>
        <fullName evidence="2 7">Orotate phosphoribosyltransferase</fullName>
        <shortName evidence="7">OPRT</shortName>
        <shortName evidence="7">OPRTase</shortName>
        <ecNumber evidence="2 7">2.4.2.10</ecNumber>
    </recommendedName>
</protein>
<feature type="binding site" evidence="7">
    <location>
        <position position="105"/>
    </location>
    <ligand>
        <name>5-phospho-alpha-D-ribose 1-diphosphate</name>
        <dbReference type="ChEBI" id="CHEBI:58017"/>
        <note>ligand shared between dimeric partners</note>
    </ligand>
</feature>
<keyword evidence="6 7" id="KW-0665">Pyrimidine biosynthesis</keyword>
<evidence type="ECO:0000256" key="6">
    <source>
        <dbReference type="ARBA" id="ARBA00022975"/>
    </source>
</evidence>
<dbReference type="GO" id="GO:0044205">
    <property type="term" value="P:'de novo' UMP biosynthetic process"/>
    <property type="evidence" value="ECO:0007669"/>
    <property type="project" value="UniProtKB-UniRule"/>
</dbReference>
<accession>A0A5C5W898</accession>
<comment type="caution">
    <text evidence="8">The sequence shown here is derived from an EMBL/GenBank/DDBJ whole genome shotgun (WGS) entry which is preliminary data.</text>
</comment>
<name>A0A5C5W898_9BACT</name>
<dbReference type="CDD" id="cd06223">
    <property type="entry name" value="PRTases_typeI"/>
    <property type="match status" value="1"/>
</dbReference>
<comment type="similarity">
    <text evidence="7">Belongs to the purine/pyrimidine phosphoribosyltransferase family. PyrE subfamily.</text>
</comment>
<dbReference type="PANTHER" id="PTHR19278:SF9">
    <property type="entry name" value="URIDINE 5'-MONOPHOSPHATE SYNTHASE"/>
    <property type="match status" value="1"/>
</dbReference>
<evidence type="ECO:0000256" key="7">
    <source>
        <dbReference type="HAMAP-Rule" id="MF_01208"/>
    </source>
</evidence>
<comment type="pathway">
    <text evidence="1 7">Pyrimidine metabolism; UMP biosynthesis via de novo pathway; UMP from orotate: step 1/2.</text>
</comment>
<dbReference type="InterPro" id="IPR000836">
    <property type="entry name" value="PRTase_dom"/>
</dbReference>
<keyword evidence="5 7" id="KW-0460">Magnesium</keyword>